<dbReference type="InterPro" id="IPR011333">
    <property type="entry name" value="SKP1/BTB/POZ_sf"/>
</dbReference>
<keyword evidence="3" id="KW-1185">Reference proteome</keyword>
<gene>
    <name evidence="2" type="ORF">K444DRAFT_660979</name>
</gene>
<reference evidence="2 3" key="1">
    <citation type="submission" date="2016-04" db="EMBL/GenBank/DDBJ databases">
        <title>A degradative enzymes factory behind the ericoid mycorrhizal symbiosis.</title>
        <authorList>
            <consortium name="DOE Joint Genome Institute"/>
            <person name="Martino E."/>
            <person name="Morin E."/>
            <person name="Grelet G."/>
            <person name="Kuo A."/>
            <person name="Kohler A."/>
            <person name="Daghino S."/>
            <person name="Barry K."/>
            <person name="Choi C."/>
            <person name="Cichocki N."/>
            <person name="Clum A."/>
            <person name="Copeland A."/>
            <person name="Hainaut M."/>
            <person name="Haridas S."/>
            <person name="Labutti K."/>
            <person name="Lindquist E."/>
            <person name="Lipzen A."/>
            <person name="Khouja H.-R."/>
            <person name="Murat C."/>
            <person name="Ohm R."/>
            <person name="Olson A."/>
            <person name="Spatafora J."/>
            <person name="Veneault-Fourrey C."/>
            <person name="Henrissat B."/>
            <person name="Grigoriev I."/>
            <person name="Martin F."/>
            <person name="Perotto S."/>
        </authorList>
    </citation>
    <scope>NUCLEOTIDE SEQUENCE [LARGE SCALE GENOMIC DNA]</scope>
    <source>
        <strain evidence="2 3">E</strain>
    </source>
</reference>
<dbReference type="InterPro" id="IPR000210">
    <property type="entry name" value="BTB/POZ_dom"/>
</dbReference>
<protein>
    <recommendedName>
        <fullName evidence="1">BTB domain-containing protein</fullName>
    </recommendedName>
</protein>
<evidence type="ECO:0000313" key="3">
    <source>
        <dbReference type="Proteomes" id="UP000235371"/>
    </source>
</evidence>
<evidence type="ECO:0000259" key="1">
    <source>
        <dbReference type="PROSITE" id="PS50097"/>
    </source>
</evidence>
<dbReference type="EMBL" id="KZ613780">
    <property type="protein sequence ID" value="PMD63505.1"/>
    <property type="molecule type" value="Genomic_DNA"/>
</dbReference>
<accession>A0A2J6TKE8</accession>
<dbReference type="RefSeq" id="XP_024740409.1">
    <property type="nucleotide sequence ID" value="XM_024886521.1"/>
</dbReference>
<organism evidence="2 3">
    <name type="scientific">Hyaloscypha bicolor E</name>
    <dbReference type="NCBI Taxonomy" id="1095630"/>
    <lineage>
        <taxon>Eukaryota</taxon>
        <taxon>Fungi</taxon>
        <taxon>Dikarya</taxon>
        <taxon>Ascomycota</taxon>
        <taxon>Pezizomycotina</taxon>
        <taxon>Leotiomycetes</taxon>
        <taxon>Helotiales</taxon>
        <taxon>Hyaloscyphaceae</taxon>
        <taxon>Hyaloscypha</taxon>
        <taxon>Hyaloscypha bicolor</taxon>
    </lineage>
</organism>
<name>A0A2J6TKE8_9HELO</name>
<dbReference type="PROSITE" id="PS50097">
    <property type="entry name" value="BTB"/>
    <property type="match status" value="1"/>
</dbReference>
<dbReference type="GeneID" id="36594598"/>
<evidence type="ECO:0000313" key="2">
    <source>
        <dbReference type="EMBL" id="PMD63505.1"/>
    </source>
</evidence>
<proteinExistence type="predicted"/>
<sequence length="144" mass="15970">MVTITVGPDGSEQTFVAHQSAISYHSPFFAAAFRSNFVEGVVMKTTHVGLRDLILLAYKSKIQSPLRKLLADVMAPNSAQSLRKFLENFLEGIDTRIAVDIATDIAVLLRTEGQKLNHQRGAIPIQSLVPIQKHYVDIPERNES</sequence>
<dbReference type="SUPFAM" id="SSF54695">
    <property type="entry name" value="POZ domain"/>
    <property type="match status" value="1"/>
</dbReference>
<dbReference type="InParanoid" id="A0A2J6TKE8"/>
<dbReference type="Proteomes" id="UP000235371">
    <property type="component" value="Unassembled WGS sequence"/>
</dbReference>
<dbReference type="OrthoDB" id="194443at2759"/>
<dbReference type="AlphaFoldDB" id="A0A2J6TKE8"/>
<dbReference type="Gene3D" id="3.30.710.10">
    <property type="entry name" value="Potassium Channel Kv1.1, Chain A"/>
    <property type="match status" value="1"/>
</dbReference>
<feature type="domain" description="BTB" evidence="1">
    <location>
        <begin position="1"/>
        <end position="66"/>
    </location>
</feature>